<gene>
    <name evidence="1" type="ORF">V6N12_007346</name>
</gene>
<dbReference type="Proteomes" id="UP001472677">
    <property type="component" value="Unassembled WGS sequence"/>
</dbReference>
<accession>A0ABR2F1H6</accession>
<proteinExistence type="predicted"/>
<name>A0ABR2F1H6_9ROSI</name>
<dbReference type="EMBL" id="JBBPBM010000009">
    <property type="protein sequence ID" value="KAK8568806.1"/>
    <property type="molecule type" value="Genomic_DNA"/>
</dbReference>
<sequence>MRFEEKILEGLRAVENRVSSNIWVVEKILVMIYDWREWLELRQQRRSACMEWSRGVHLPTSRWPCSACAGTAGMEWMADLLAWNG</sequence>
<evidence type="ECO:0000313" key="2">
    <source>
        <dbReference type="Proteomes" id="UP001472677"/>
    </source>
</evidence>
<protein>
    <submittedName>
        <fullName evidence="1">Uncharacterized protein</fullName>
    </submittedName>
</protein>
<evidence type="ECO:0000313" key="1">
    <source>
        <dbReference type="EMBL" id="KAK8568806.1"/>
    </source>
</evidence>
<keyword evidence="2" id="KW-1185">Reference proteome</keyword>
<comment type="caution">
    <text evidence="1">The sequence shown here is derived from an EMBL/GenBank/DDBJ whole genome shotgun (WGS) entry which is preliminary data.</text>
</comment>
<reference evidence="1 2" key="1">
    <citation type="journal article" date="2024" name="G3 (Bethesda)">
        <title>Genome assembly of Hibiscus sabdariffa L. provides insights into metabolisms of medicinal natural products.</title>
        <authorList>
            <person name="Kim T."/>
        </authorList>
    </citation>
    <scope>NUCLEOTIDE SEQUENCE [LARGE SCALE GENOMIC DNA]</scope>
    <source>
        <strain evidence="1">TK-2024</strain>
        <tissue evidence="1">Old leaves</tissue>
    </source>
</reference>
<organism evidence="1 2">
    <name type="scientific">Hibiscus sabdariffa</name>
    <name type="common">roselle</name>
    <dbReference type="NCBI Taxonomy" id="183260"/>
    <lineage>
        <taxon>Eukaryota</taxon>
        <taxon>Viridiplantae</taxon>
        <taxon>Streptophyta</taxon>
        <taxon>Embryophyta</taxon>
        <taxon>Tracheophyta</taxon>
        <taxon>Spermatophyta</taxon>
        <taxon>Magnoliopsida</taxon>
        <taxon>eudicotyledons</taxon>
        <taxon>Gunneridae</taxon>
        <taxon>Pentapetalae</taxon>
        <taxon>rosids</taxon>
        <taxon>malvids</taxon>
        <taxon>Malvales</taxon>
        <taxon>Malvaceae</taxon>
        <taxon>Malvoideae</taxon>
        <taxon>Hibiscus</taxon>
    </lineage>
</organism>